<dbReference type="RefSeq" id="WP_150096503.1">
    <property type="nucleotide sequence ID" value="NZ_VWPL01000005.1"/>
</dbReference>
<dbReference type="CDD" id="cd07067">
    <property type="entry name" value="HP_PGM_like"/>
    <property type="match status" value="1"/>
</dbReference>
<dbReference type="PANTHER" id="PTHR20935:SF1">
    <property type="entry name" value="SLL1549 PROTEIN"/>
    <property type="match status" value="1"/>
</dbReference>
<dbReference type="PANTHER" id="PTHR20935">
    <property type="entry name" value="PHOSPHOGLYCERATE MUTASE-RELATED"/>
    <property type="match status" value="1"/>
</dbReference>
<dbReference type="OrthoDB" id="9810154at2"/>
<evidence type="ECO:0000256" key="1">
    <source>
        <dbReference type="ARBA" id="ARBA00022801"/>
    </source>
</evidence>
<dbReference type="Proteomes" id="UP000323886">
    <property type="component" value="Unassembled WGS sequence"/>
</dbReference>
<dbReference type="AlphaFoldDB" id="A0A5M6I3J2"/>
<dbReference type="SMART" id="SM00855">
    <property type="entry name" value="PGAM"/>
    <property type="match status" value="1"/>
</dbReference>
<keyword evidence="3" id="KW-1185">Reference proteome</keyword>
<keyword evidence="1" id="KW-0378">Hydrolase</keyword>
<name>A0A5M6I3J2_9HYPH</name>
<dbReference type="SUPFAM" id="SSF53254">
    <property type="entry name" value="Phosphoglycerate mutase-like"/>
    <property type="match status" value="1"/>
</dbReference>
<evidence type="ECO:0000313" key="3">
    <source>
        <dbReference type="Proteomes" id="UP000323886"/>
    </source>
</evidence>
<dbReference type="Pfam" id="PF00300">
    <property type="entry name" value="His_Phos_1"/>
    <property type="match status" value="1"/>
</dbReference>
<sequence>MRRLMLLRHTKSDWPQGAADRGRPLNERGREVAPLMGAYLARHALLPDRILVSPTRRTLETLELASRPLPLTCEPVVDERIYEASADHLLDLLRRQPDTCHQLLVVGHNPGLQDLALRLIATGDADARRRLAEKYPTGGLTVIDFAVDDWSAVHPRSGRLDRFVVPKMLDAPAD</sequence>
<dbReference type="GO" id="GO:0016787">
    <property type="term" value="F:hydrolase activity"/>
    <property type="evidence" value="ECO:0007669"/>
    <property type="project" value="UniProtKB-KW"/>
</dbReference>
<dbReference type="InterPro" id="IPR013078">
    <property type="entry name" value="His_Pase_superF_clade-1"/>
</dbReference>
<proteinExistence type="predicted"/>
<dbReference type="Gene3D" id="3.40.50.1240">
    <property type="entry name" value="Phosphoglycerate mutase-like"/>
    <property type="match status" value="1"/>
</dbReference>
<dbReference type="InterPro" id="IPR051021">
    <property type="entry name" value="Mito_Ser/Thr_phosphatase"/>
</dbReference>
<dbReference type="InterPro" id="IPR029033">
    <property type="entry name" value="His_PPase_superfam"/>
</dbReference>
<gene>
    <name evidence="2" type="ORF">F1193_04650</name>
</gene>
<accession>A0A5M6I3J2</accession>
<organism evidence="2 3">
    <name type="scientific">Blastochloris sulfoviridis</name>
    <dbReference type="NCBI Taxonomy" id="50712"/>
    <lineage>
        <taxon>Bacteria</taxon>
        <taxon>Pseudomonadati</taxon>
        <taxon>Pseudomonadota</taxon>
        <taxon>Alphaproteobacteria</taxon>
        <taxon>Hyphomicrobiales</taxon>
        <taxon>Blastochloridaceae</taxon>
        <taxon>Blastochloris</taxon>
    </lineage>
</organism>
<evidence type="ECO:0000313" key="2">
    <source>
        <dbReference type="EMBL" id="KAA5602774.1"/>
    </source>
</evidence>
<protein>
    <submittedName>
        <fullName evidence="2">Histidine phosphatase family protein</fullName>
    </submittedName>
</protein>
<dbReference type="EMBL" id="VWPL01000005">
    <property type="protein sequence ID" value="KAA5602774.1"/>
    <property type="molecule type" value="Genomic_DNA"/>
</dbReference>
<reference evidence="2 3" key="1">
    <citation type="submission" date="2019-09" db="EMBL/GenBank/DDBJ databases">
        <title>Draft Whole-Genome sequence of Blastochloris sulfoviridis DSM 729.</title>
        <authorList>
            <person name="Meyer T.E."/>
            <person name="Kyndt J.A."/>
        </authorList>
    </citation>
    <scope>NUCLEOTIDE SEQUENCE [LARGE SCALE GENOMIC DNA]</scope>
    <source>
        <strain evidence="2 3">DSM 729</strain>
    </source>
</reference>
<comment type="caution">
    <text evidence="2">The sequence shown here is derived from an EMBL/GenBank/DDBJ whole genome shotgun (WGS) entry which is preliminary data.</text>
</comment>